<accession>A0A7X0H9K5</accession>
<evidence type="ECO:0000313" key="3">
    <source>
        <dbReference type="Proteomes" id="UP000540423"/>
    </source>
</evidence>
<protein>
    <submittedName>
        <fullName evidence="2">Uncharacterized protein</fullName>
    </submittedName>
</protein>
<feature type="region of interest" description="Disordered" evidence="1">
    <location>
        <begin position="1"/>
        <end position="20"/>
    </location>
</feature>
<sequence>MTTMTPHATTPRTAHPRPGAAAAVAVVTTTLVLGLAGQAGADENPSARSLKDAAAQAHRAAVAPATLDTLSRFFARDGAVTRDAAAPRVQPTTVPVHTLSPEFVAGTQGAEVARLEFFAGAAVSSDGRKASLWMAPHEGTWKVVNIATGDDETRYAAEGARRLPGGTVFREPQIDAWYVHDASRVLPLDADAVRAVGTRGATLAAYRARVHRAYADKLPGTAYAKQGKAGGYAGAGAAGSAARPAHETAAVSDSTPTATLAAGGALALLAAAGLAVARLRGRREAAG</sequence>
<proteinExistence type="predicted"/>
<comment type="caution">
    <text evidence="2">The sequence shown here is derived from an EMBL/GenBank/DDBJ whole genome shotgun (WGS) entry which is preliminary data.</text>
</comment>
<keyword evidence="3" id="KW-1185">Reference proteome</keyword>
<dbReference type="Proteomes" id="UP000540423">
    <property type="component" value="Unassembled WGS sequence"/>
</dbReference>
<name>A0A7X0H9K5_9ACTN</name>
<evidence type="ECO:0000256" key="1">
    <source>
        <dbReference type="SAM" id="MobiDB-lite"/>
    </source>
</evidence>
<organism evidence="2 3">
    <name type="scientific">Streptomyces candidus</name>
    <dbReference type="NCBI Taxonomy" id="67283"/>
    <lineage>
        <taxon>Bacteria</taxon>
        <taxon>Bacillati</taxon>
        <taxon>Actinomycetota</taxon>
        <taxon>Actinomycetes</taxon>
        <taxon>Kitasatosporales</taxon>
        <taxon>Streptomycetaceae</taxon>
        <taxon>Streptomyces</taxon>
    </lineage>
</organism>
<dbReference type="AlphaFoldDB" id="A0A7X0H9K5"/>
<evidence type="ECO:0000313" key="2">
    <source>
        <dbReference type="EMBL" id="MBB6433615.1"/>
    </source>
</evidence>
<dbReference type="EMBL" id="JACHEM010000001">
    <property type="protein sequence ID" value="MBB6433615.1"/>
    <property type="molecule type" value="Genomic_DNA"/>
</dbReference>
<gene>
    <name evidence="2" type="ORF">HNQ79_000053</name>
</gene>
<reference evidence="2 3" key="1">
    <citation type="submission" date="2020-08" db="EMBL/GenBank/DDBJ databases">
        <title>Genomic Encyclopedia of Type Strains, Phase IV (KMG-IV): sequencing the most valuable type-strain genomes for metagenomic binning, comparative biology and taxonomic classification.</title>
        <authorList>
            <person name="Goeker M."/>
        </authorList>
    </citation>
    <scope>NUCLEOTIDE SEQUENCE [LARGE SCALE GENOMIC DNA]</scope>
    <source>
        <strain evidence="2 3">DSM 40141</strain>
    </source>
</reference>